<keyword evidence="5" id="KW-1185">Reference proteome</keyword>
<evidence type="ECO:0008006" key="6">
    <source>
        <dbReference type="Google" id="ProtNLM"/>
    </source>
</evidence>
<dbReference type="AlphaFoldDB" id="A0A8K0KGU2"/>
<evidence type="ECO:0000256" key="2">
    <source>
        <dbReference type="ARBA" id="ARBA00022741"/>
    </source>
</evidence>
<protein>
    <recommendedName>
        <fullName evidence="6">Tubulin polyglutamylase TTLL2</fullName>
    </recommendedName>
</protein>
<dbReference type="Pfam" id="PF03133">
    <property type="entry name" value="TTL"/>
    <property type="match status" value="1"/>
</dbReference>
<reference evidence="4" key="1">
    <citation type="submission" date="2013-04" db="EMBL/GenBank/DDBJ databases">
        <authorList>
            <person name="Qu J."/>
            <person name="Murali S.C."/>
            <person name="Bandaranaike D."/>
            <person name="Bellair M."/>
            <person name="Blankenburg K."/>
            <person name="Chao H."/>
            <person name="Dinh H."/>
            <person name="Doddapaneni H."/>
            <person name="Downs B."/>
            <person name="Dugan-Rocha S."/>
            <person name="Elkadiri S."/>
            <person name="Gnanaolivu R.D."/>
            <person name="Hernandez B."/>
            <person name="Javaid M."/>
            <person name="Jayaseelan J.C."/>
            <person name="Lee S."/>
            <person name="Li M."/>
            <person name="Ming W."/>
            <person name="Munidasa M."/>
            <person name="Muniz J."/>
            <person name="Nguyen L."/>
            <person name="Ongeri F."/>
            <person name="Osuji N."/>
            <person name="Pu L.-L."/>
            <person name="Puazo M."/>
            <person name="Qu C."/>
            <person name="Quiroz J."/>
            <person name="Raj R."/>
            <person name="Weissenberger G."/>
            <person name="Xin Y."/>
            <person name="Zou X."/>
            <person name="Han Y."/>
            <person name="Richards S."/>
            <person name="Worley K."/>
            <person name="Muzny D."/>
            <person name="Gibbs R."/>
        </authorList>
    </citation>
    <scope>NUCLEOTIDE SEQUENCE</scope>
    <source>
        <strain evidence="4">Sampled in the wild</strain>
    </source>
</reference>
<evidence type="ECO:0000256" key="3">
    <source>
        <dbReference type="ARBA" id="ARBA00022840"/>
    </source>
</evidence>
<name>A0A8K0KGU2_LADFU</name>
<dbReference type="Proteomes" id="UP000792457">
    <property type="component" value="Unassembled WGS sequence"/>
</dbReference>
<dbReference type="GO" id="GO:0000226">
    <property type="term" value="P:microtubule cytoskeleton organization"/>
    <property type="evidence" value="ECO:0007669"/>
    <property type="project" value="TreeGrafter"/>
</dbReference>
<reference evidence="4" key="2">
    <citation type="submission" date="2017-10" db="EMBL/GenBank/DDBJ databases">
        <title>Ladona fulva Genome sequencing and assembly.</title>
        <authorList>
            <person name="Murali S."/>
            <person name="Richards S."/>
            <person name="Bandaranaike D."/>
            <person name="Bellair M."/>
            <person name="Blankenburg K."/>
            <person name="Chao H."/>
            <person name="Dinh H."/>
            <person name="Doddapaneni H."/>
            <person name="Dugan-Rocha S."/>
            <person name="Elkadiri S."/>
            <person name="Gnanaolivu R."/>
            <person name="Hernandez B."/>
            <person name="Skinner E."/>
            <person name="Javaid M."/>
            <person name="Lee S."/>
            <person name="Li M."/>
            <person name="Ming W."/>
            <person name="Munidasa M."/>
            <person name="Muniz J."/>
            <person name="Nguyen L."/>
            <person name="Hughes D."/>
            <person name="Osuji N."/>
            <person name="Pu L.-L."/>
            <person name="Puazo M."/>
            <person name="Qu C."/>
            <person name="Quiroz J."/>
            <person name="Raj R."/>
            <person name="Weissenberger G."/>
            <person name="Xin Y."/>
            <person name="Zou X."/>
            <person name="Han Y."/>
            <person name="Worley K."/>
            <person name="Muzny D."/>
            <person name="Gibbs R."/>
        </authorList>
    </citation>
    <scope>NUCLEOTIDE SEQUENCE</scope>
    <source>
        <strain evidence="4">Sampled in the wild</strain>
    </source>
</reference>
<comment type="caution">
    <text evidence="4">The sequence shown here is derived from an EMBL/GenBank/DDBJ whole genome shotgun (WGS) entry which is preliminary data.</text>
</comment>
<proteinExistence type="predicted"/>
<dbReference type="OrthoDB" id="277439at2759"/>
<keyword evidence="2" id="KW-0547">Nucleotide-binding</keyword>
<dbReference type="InterPro" id="IPR004344">
    <property type="entry name" value="TTL/TTLL_fam"/>
</dbReference>
<evidence type="ECO:0000313" key="4">
    <source>
        <dbReference type="EMBL" id="KAG8234640.1"/>
    </source>
</evidence>
<accession>A0A8K0KGU2</accession>
<dbReference type="GO" id="GO:0070740">
    <property type="term" value="F:tubulin-glutamic acid ligase activity"/>
    <property type="evidence" value="ECO:0007669"/>
    <property type="project" value="TreeGrafter"/>
</dbReference>
<evidence type="ECO:0000313" key="5">
    <source>
        <dbReference type="Proteomes" id="UP000792457"/>
    </source>
</evidence>
<dbReference type="GO" id="GO:0036064">
    <property type="term" value="C:ciliary basal body"/>
    <property type="evidence" value="ECO:0007669"/>
    <property type="project" value="TreeGrafter"/>
</dbReference>
<dbReference type="Gene3D" id="3.30.470.20">
    <property type="entry name" value="ATP-grasp fold, B domain"/>
    <property type="match status" value="1"/>
</dbReference>
<dbReference type="EMBL" id="KZ308836">
    <property type="protein sequence ID" value="KAG8234640.1"/>
    <property type="molecule type" value="Genomic_DNA"/>
</dbReference>
<dbReference type="GO" id="GO:0015631">
    <property type="term" value="F:tubulin binding"/>
    <property type="evidence" value="ECO:0007669"/>
    <property type="project" value="TreeGrafter"/>
</dbReference>
<evidence type="ECO:0000256" key="1">
    <source>
        <dbReference type="ARBA" id="ARBA00022598"/>
    </source>
</evidence>
<dbReference type="PROSITE" id="PS51221">
    <property type="entry name" value="TTL"/>
    <property type="match status" value="1"/>
</dbReference>
<keyword evidence="3" id="KW-0067">ATP-binding</keyword>
<dbReference type="GO" id="GO:0005524">
    <property type="term" value="F:ATP binding"/>
    <property type="evidence" value="ECO:0007669"/>
    <property type="project" value="UniProtKB-KW"/>
</dbReference>
<dbReference type="PANTHER" id="PTHR12241">
    <property type="entry name" value="TUBULIN POLYGLUTAMYLASE"/>
    <property type="match status" value="1"/>
</dbReference>
<gene>
    <name evidence="4" type="ORF">J437_LFUL006528</name>
</gene>
<dbReference type="SUPFAM" id="SSF56059">
    <property type="entry name" value="Glutathione synthetase ATP-binding domain-like"/>
    <property type="match status" value="1"/>
</dbReference>
<keyword evidence="1" id="KW-0436">Ligase</keyword>
<feature type="non-terminal residue" evidence="4">
    <location>
        <position position="1"/>
    </location>
</feature>
<dbReference type="PANTHER" id="PTHR12241:SF118">
    <property type="entry name" value="TUBULIN POLYGLUTAMYLASE TTLL2-RELATED"/>
    <property type="match status" value="1"/>
</dbReference>
<sequence>MERGWRDHNESSSFKDKWNLWWRTSGFPLSHHKQLKQWQFTNHVPKGSSICRKDSLARYLRCMKKVYGSIYDFSPPGYNLPLEYTKLVAECSRRRGSITNSSNINLSTVIPAYQVHSSLCSSSSNLSSLSCASSFASVSNTPISSWGFFGTGNSWEDVWICKPVGQSQGRGIFLFREPSELCYDSNAVVQRYIPNPLLIGGYKFDLRLYVCVPSFHPLVVYLYQDGLARFATDKFALGDLSNVFRHLTNSSLNKLGPGYTEKKERVGAGCKWTLKQLRHYFHQTGVSDWFLWQQISVLVVLTVLSQAAGVPSSPANCFEFFGFDVLIDSSLRPWLLE</sequence>
<organism evidence="4 5">
    <name type="scientific">Ladona fulva</name>
    <name type="common">Scarce chaser dragonfly</name>
    <name type="synonym">Libellula fulva</name>
    <dbReference type="NCBI Taxonomy" id="123851"/>
    <lineage>
        <taxon>Eukaryota</taxon>
        <taxon>Metazoa</taxon>
        <taxon>Ecdysozoa</taxon>
        <taxon>Arthropoda</taxon>
        <taxon>Hexapoda</taxon>
        <taxon>Insecta</taxon>
        <taxon>Pterygota</taxon>
        <taxon>Palaeoptera</taxon>
        <taxon>Odonata</taxon>
        <taxon>Epiprocta</taxon>
        <taxon>Anisoptera</taxon>
        <taxon>Libelluloidea</taxon>
        <taxon>Libellulidae</taxon>
        <taxon>Ladona</taxon>
    </lineage>
</organism>